<evidence type="ECO:0000313" key="3">
    <source>
        <dbReference type="EMBL" id="ALU43565.1"/>
    </source>
</evidence>
<evidence type="ECO:0000256" key="1">
    <source>
        <dbReference type="SAM" id="Phobius"/>
    </source>
</evidence>
<feature type="transmembrane region" description="Helical" evidence="1">
    <location>
        <begin position="246"/>
        <end position="268"/>
    </location>
</feature>
<dbReference type="Proteomes" id="UP000069015">
    <property type="component" value="Chromosome 1"/>
</dbReference>
<evidence type="ECO:0000259" key="2">
    <source>
        <dbReference type="Pfam" id="PF00892"/>
    </source>
</evidence>
<dbReference type="KEGG" id="prr:AT705_11765"/>
<keyword evidence="1" id="KW-0472">Membrane</keyword>
<dbReference type="AlphaFoldDB" id="A0A0U2P929"/>
<feature type="transmembrane region" description="Helical" evidence="1">
    <location>
        <begin position="185"/>
        <end position="205"/>
    </location>
</feature>
<dbReference type="EMBL" id="CP013611">
    <property type="protein sequence ID" value="ALU43565.1"/>
    <property type="molecule type" value="Genomic_DNA"/>
</dbReference>
<keyword evidence="1" id="KW-1133">Transmembrane helix</keyword>
<keyword evidence="1" id="KW-0812">Transmembrane</keyword>
<feature type="transmembrane region" description="Helical" evidence="1">
    <location>
        <begin position="274"/>
        <end position="294"/>
    </location>
</feature>
<gene>
    <name evidence="3" type="ORF">AT705_11765</name>
</gene>
<dbReference type="InterPro" id="IPR037185">
    <property type="entry name" value="EmrE-like"/>
</dbReference>
<sequence length="311" mass="32539">MKHTGLSTAFYALLGTGALLGTTTNLAKVAASMNIAALPFLMWSLMGAAIFLLSLQLFKGQSIPVNREVIKYSVFSSLLTVAGSNLILFSAIAHVGVSFVALAISLPPLLTYVFALFLGMEKACLLRSVGVILSLAGTMVLVAAKWQAPQASHTWLLLTLLGPVLLAAGNIYRTAYWPKGISPESLVPSMLVAATLILAAVGGLVPSLQVSLPISGSTLALLAVQSLVFSGQFVLLFVLQKAGGPVFLSLTGPVAALLGIPVAVVLLNERLVPAILPSAVLIATGVGFMVLQQLKIQRLENRERASEQLAD</sequence>
<proteinExistence type="predicted"/>
<evidence type="ECO:0000313" key="4">
    <source>
        <dbReference type="Proteomes" id="UP000069015"/>
    </source>
</evidence>
<name>A0A0U2P929_9GAMM</name>
<feature type="transmembrane region" description="Helical" evidence="1">
    <location>
        <begin position="70"/>
        <end position="93"/>
    </location>
</feature>
<feature type="transmembrane region" description="Helical" evidence="1">
    <location>
        <begin position="36"/>
        <end position="58"/>
    </location>
</feature>
<dbReference type="GO" id="GO:0016020">
    <property type="term" value="C:membrane"/>
    <property type="evidence" value="ECO:0007669"/>
    <property type="project" value="InterPro"/>
</dbReference>
<feature type="transmembrane region" description="Helical" evidence="1">
    <location>
        <begin position="99"/>
        <end position="118"/>
    </location>
</feature>
<feature type="transmembrane region" description="Helical" evidence="1">
    <location>
        <begin position="125"/>
        <end position="148"/>
    </location>
</feature>
<feature type="transmembrane region" description="Helical" evidence="1">
    <location>
        <begin position="217"/>
        <end position="239"/>
    </location>
</feature>
<dbReference type="Pfam" id="PF00892">
    <property type="entry name" value="EamA"/>
    <property type="match status" value="1"/>
</dbReference>
<feature type="transmembrane region" description="Helical" evidence="1">
    <location>
        <begin position="154"/>
        <end position="173"/>
    </location>
</feature>
<dbReference type="RefSeq" id="WP_058796731.1">
    <property type="nucleotide sequence ID" value="NZ_CP013611.1"/>
</dbReference>
<accession>A0A0U2P929</accession>
<protein>
    <recommendedName>
        <fullName evidence="2">EamA domain-containing protein</fullName>
    </recommendedName>
</protein>
<dbReference type="SUPFAM" id="SSF103481">
    <property type="entry name" value="Multidrug resistance efflux transporter EmrE"/>
    <property type="match status" value="1"/>
</dbReference>
<organism evidence="3 4">
    <name type="scientific">Pseudoalteromonas rubra</name>
    <dbReference type="NCBI Taxonomy" id="43658"/>
    <lineage>
        <taxon>Bacteria</taxon>
        <taxon>Pseudomonadati</taxon>
        <taxon>Pseudomonadota</taxon>
        <taxon>Gammaproteobacteria</taxon>
        <taxon>Alteromonadales</taxon>
        <taxon>Pseudoalteromonadaceae</taxon>
        <taxon>Pseudoalteromonas</taxon>
    </lineage>
</organism>
<dbReference type="InterPro" id="IPR000620">
    <property type="entry name" value="EamA_dom"/>
</dbReference>
<feature type="domain" description="EamA" evidence="2">
    <location>
        <begin position="12"/>
        <end position="142"/>
    </location>
</feature>
<reference evidence="3 4" key="1">
    <citation type="submission" date="2015-12" db="EMBL/GenBank/DDBJ databases">
        <title>Complete genome sequence of Pseudoalteromonas rubra SCSIO 6842, harboring a conjugative plasmid.</title>
        <authorList>
            <person name="Li B."/>
            <person name="Wang X."/>
        </authorList>
    </citation>
    <scope>NUCLEOTIDE SEQUENCE [LARGE SCALE GENOMIC DNA]</scope>
    <source>
        <strain evidence="3 4">SCSIO 6842</strain>
    </source>
</reference>